<dbReference type="OrthoDB" id="9802133at2"/>
<feature type="coiled-coil region" evidence="1">
    <location>
        <begin position="76"/>
        <end position="103"/>
    </location>
</feature>
<dbReference type="Pfam" id="PF04350">
    <property type="entry name" value="PilO"/>
    <property type="match status" value="1"/>
</dbReference>
<evidence type="ECO:0000256" key="2">
    <source>
        <dbReference type="SAM" id="Phobius"/>
    </source>
</evidence>
<evidence type="ECO:0000313" key="3">
    <source>
        <dbReference type="EMBL" id="RDE19109.1"/>
    </source>
</evidence>
<dbReference type="GO" id="GO:0043683">
    <property type="term" value="P:type IV pilus assembly"/>
    <property type="evidence" value="ECO:0007669"/>
    <property type="project" value="InterPro"/>
</dbReference>
<dbReference type="InterPro" id="IPR014717">
    <property type="entry name" value="Transl_elong_EF1B/ribsomal_bS6"/>
</dbReference>
<protein>
    <submittedName>
        <fullName evidence="3">Pilus assembly protein PilP</fullName>
    </submittedName>
</protein>
<name>A0A369WD54_9GAMM</name>
<dbReference type="Gene3D" id="1.10.287.540">
    <property type="entry name" value="Helix hairpin bin"/>
    <property type="match status" value="1"/>
</dbReference>
<feature type="transmembrane region" description="Helical" evidence="2">
    <location>
        <begin position="29"/>
        <end position="50"/>
    </location>
</feature>
<evidence type="ECO:0000313" key="4">
    <source>
        <dbReference type="Proteomes" id="UP000253769"/>
    </source>
</evidence>
<comment type="caution">
    <text evidence="3">The sequence shown here is derived from an EMBL/GenBank/DDBJ whole genome shotgun (WGS) entry which is preliminary data.</text>
</comment>
<dbReference type="EMBL" id="QQOH01000004">
    <property type="protein sequence ID" value="RDE19109.1"/>
    <property type="molecule type" value="Genomic_DNA"/>
</dbReference>
<dbReference type="GO" id="GO:0043107">
    <property type="term" value="P:type IV pilus-dependent motility"/>
    <property type="evidence" value="ECO:0007669"/>
    <property type="project" value="InterPro"/>
</dbReference>
<dbReference type="PANTHER" id="PTHR39555:SF1">
    <property type="entry name" value="TYPE IV PILUS INNER MEMBRANE COMPONENT PILO"/>
    <property type="match status" value="1"/>
</dbReference>
<gene>
    <name evidence="3" type="ORF">DV711_16095</name>
</gene>
<dbReference type="AlphaFoldDB" id="A0A369WD54"/>
<keyword evidence="2" id="KW-0472">Membrane</keyword>
<accession>A0A369WD54</accession>
<dbReference type="RefSeq" id="WP_114696731.1">
    <property type="nucleotide sequence ID" value="NZ_QQOH01000004.1"/>
</dbReference>
<keyword evidence="1" id="KW-0175">Coiled coil</keyword>
<dbReference type="PIRSF" id="PIRSF016482">
    <property type="entry name" value="PilO"/>
    <property type="match status" value="1"/>
</dbReference>
<evidence type="ECO:0000256" key="1">
    <source>
        <dbReference type="SAM" id="Coils"/>
    </source>
</evidence>
<keyword evidence="2" id="KW-1133">Transmembrane helix</keyword>
<sequence length="203" mass="22849">MSVQNVFRNAFRGFDANNLDFNTAGNWPYGIKAIWFLVVIIALGAAGYHLHIKDLQTKLEQEIAKEPELKHQYQSKAYQVANLEALKRQMEDVEETFAELLKQLPTDTEVPGLLEDITEIGQNSGLNFDVISLAPEKKVKFYIELPINISVKGSYHQLGEFVSGIAALPRIVTVHDFSIKPISDNGDLSMSLSARTYRYDDES</sequence>
<dbReference type="Gene3D" id="3.30.70.60">
    <property type="match status" value="1"/>
</dbReference>
<organism evidence="3 4">
    <name type="scientific">Motiliproteus coralliicola</name>
    <dbReference type="NCBI Taxonomy" id="2283196"/>
    <lineage>
        <taxon>Bacteria</taxon>
        <taxon>Pseudomonadati</taxon>
        <taxon>Pseudomonadota</taxon>
        <taxon>Gammaproteobacteria</taxon>
        <taxon>Oceanospirillales</taxon>
        <taxon>Oceanospirillaceae</taxon>
        <taxon>Motiliproteus</taxon>
    </lineage>
</organism>
<proteinExistence type="predicted"/>
<reference evidence="3 4" key="1">
    <citation type="submission" date="2018-07" db="EMBL/GenBank/DDBJ databases">
        <title>Motiliproteus coralliicola sp. nov., a bacterium isolated from Coral.</title>
        <authorList>
            <person name="Wang G."/>
        </authorList>
    </citation>
    <scope>NUCLEOTIDE SEQUENCE [LARGE SCALE GENOMIC DNA]</scope>
    <source>
        <strain evidence="3 4">C34</strain>
    </source>
</reference>
<keyword evidence="4" id="KW-1185">Reference proteome</keyword>
<dbReference type="InterPro" id="IPR007445">
    <property type="entry name" value="PilO"/>
</dbReference>
<keyword evidence="2" id="KW-0812">Transmembrane</keyword>
<dbReference type="Proteomes" id="UP000253769">
    <property type="component" value="Unassembled WGS sequence"/>
</dbReference>
<dbReference type="PANTHER" id="PTHR39555">
    <property type="entry name" value="FIMBRIAL ASSEMBLY PROTEIN PILO-LIKE PROTEIN-RELATED"/>
    <property type="match status" value="1"/>
</dbReference>